<dbReference type="Proteomes" id="UP001165060">
    <property type="component" value="Unassembled WGS sequence"/>
</dbReference>
<dbReference type="InterPro" id="IPR050866">
    <property type="entry name" value="CNG_cation_channel"/>
</dbReference>
<feature type="transmembrane region" description="Helical" evidence="8">
    <location>
        <begin position="176"/>
        <end position="203"/>
    </location>
</feature>
<feature type="non-terminal residue" evidence="10">
    <location>
        <position position="381"/>
    </location>
</feature>
<dbReference type="InterPro" id="IPR018490">
    <property type="entry name" value="cNMP-bd_dom_sf"/>
</dbReference>
<evidence type="ECO:0000256" key="3">
    <source>
        <dbReference type="ARBA" id="ARBA00022692"/>
    </source>
</evidence>
<dbReference type="InterPro" id="IPR000595">
    <property type="entry name" value="cNMP-bd_dom"/>
</dbReference>
<evidence type="ECO:0000313" key="11">
    <source>
        <dbReference type="Proteomes" id="UP001165060"/>
    </source>
</evidence>
<evidence type="ECO:0000256" key="2">
    <source>
        <dbReference type="ARBA" id="ARBA00022448"/>
    </source>
</evidence>
<dbReference type="SUPFAM" id="SSF81324">
    <property type="entry name" value="Voltage-gated potassium channels"/>
    <property type="match status" value="1"/>
</dbReference>
<evidence type="ECO:0000256" key="4">
    <source>
        <dbReference type="ARBA" id="ARBA00022989"/>
    </source>
</evidence>
<keyword evidence="7" id="KW-0407">Ion channel</keyword>
<evidence type="ECO:0000259" key="9">
    <source>
        <dbReference type="PROSITE" id="PS50042"/>
    </source>
</evidence>
<evidence type="ECO:0000256" key="6">
    <source>
        <dbReference type="ARBA" id="ARBA00023136"/>
    </source>
</evidence>
<accession>A0ABQ6MMG0</accession>
<keyword evidence="6 8" id="KW-0472">Membrane</keyword>
<evidence type="ECO:0000256" key="8">
    <source>
        <dbReference type="SAM" id="Phobius"/>
    </source>
</evidence>
<dbReference type="Gene3D" id="1.10.287.630">
    <property type="entry name" value="Helix hairpin bin"/>
    <property type="match status" value="1"/>
</dbReference>
<evidence type="ECO:0000313" key="10">
    <source>
        <dbReference type="EMBL" id="GMI28477.1"/>
    </source>
</evidence>
<dbReference type="PROSITE" id="PS50042">
    <property type="entry name" value="CNMP_BINDING_3"/>
    <property type="match status" value="1"/>
</dbReference>
<keyword evidence="5" id="KW-0406">Ion transport</keyword>
<sequence length="381" mass="43154">TPPPLPLQDVILNFFTAFKDGALVVTDRKKIVFRYLTHWFVIDFMASLPLERVSGRDSSGANKMFRMMRISKLFRLARLIRYSDSLRAAVHIQPSIVRLIQQCFGIIWIWHVIACGYWSICEDRLGEGEWAPPDPNDEGNDLQSDKTHNYVQSYLWAIETTFSFKVPGRPAKTDEALFSVMVIVSGIVMSALVIGTAASALASMDAEAIRRRRALDKVVRYMKKRKLPSYFQRIIVDFHEYMAEKPSQDELMVGLPEPIRLRLSLLLNRDLVKDIPILKQLPIGPIIGLMQKLSSEIYLPGEFAITAGDVGGYMFFVRSGEMDLLLEDNATIVQSLNEGDMFGHIAVVEHTVHHHSVRAVKYSEATSLDTKAYLSICKESE</sequence>
<dbReference type="EMBL" id="BRYB01002977">
    <property type="protein sequence ID" value="GMI28477.1"/>
    <property type="molecule type" value="Genomic_DNA"/>
</dbReference>
<proteinExistence type="predicted"/>
<organism evidence="10 11">
    <name type="scientific">Tetraparma gracilis</name>
    <dbReference type="NCBI Taxonomy" id="2962635"/>
    <lineage>
        <taxon>Eukaryota</taxon>
        <taxon>Sar</taxon>
        <taxon>Stramenopiles</taxon>
        <taxon>Ochrophyta</taxon>
        <taxon>Bolidophyceae</taxon>
        <taxon>Parmales</taxon>
        <taxon>Triparmaceae</taxon>
        <taxon>Tetraparma</taxon>
    </lineage>
</organism>
<dbReference type="InterPro" id="IPR014710">
    <property type="entry name" value="RmlC-like_jellyroll"/>
</dbReference>
<protein>
    <recommendedName>
        <fullName evidence="9">Cyclic nucleotide-binding domain-containing protein</fullName>
    </recommendedName>
</protein>
<gene>
    <name evidence="10" type="ORF">TeGR_g5133</name>
</gene>
<dbReference type="Gene3D" id="2.60.120.10">
    <property type="entry name" value="Jelly Rolls"/>
    <property type="match status" value="1"/>
</dbReference>
<reference evidence="10 11" key="1">
    <citation type="journal article" date="2023" name="Commun. Biol.">
        <title>Genome analysis of Parmales, the sister group of diatoms, reveals the evolutionary specialization of diatoms from phago-mixotrophs to photoautotrophs.</title>
        <authorList>
            <person name="Ban H."/>
            <person name="Sato S."/>
            <person name="Yoshikawa S."/>
            <person name="Yamada K."/>
            <person name="Nakamura Y."/>
            <person name="Ichinomiya M."/>
            <person name="Sato N."/>
            <person name="Blanc-Mathieu R."/>
            <person name="Endo H."/>
            <person name="Kuwata A."/>
            <person name="Ogata H."/>
        </authorList>
    </citation>
    <scope>NUCLEOTIDE SEQUENCE [LARGE SCALE GENOMIC DNA]</scope>
</reference>
<feature type="non-terminal residue" evidence="10">
    <location>
        <position position="1"/>
    </location>
</feature>
<evidence type="ECO:0000256" key="7">
    <source>
        <dbReference type="ARBA" id="ARBA00023286"/>
    </source>
</evidence>
<keyword evidence="2" id="KW-0813">Transport</keyword>
<evidence type="ECO:0000256" key="1">
    <source>
        <dbReference type="ARBA" id="ARBA00004141"/>
    </source>
</evidence>
<name>A0ABQ6MMG0_9STRA</name>
<dbReference type="SUPFAM" id="SSF51206">
    <property type="entry name" value="cAMP-binding domain-like"/>
    <property type="match status" value="1"/>
</dbReference>
<keyword evidence="11" id="KW-1185">Reference proteome</keyword>
<dbReference type="PANTHER" id="PTHR45638">
    <property type="entry name" value="CYCLIC NUCLEOTIDE-GATED CATION CHANNEL SUBUNIT A"/>
    <property type="match status" value="1"/>
</dbReference>
<keyword evidence="3 8" id="KW-0812">Transmembrane</keyword>
<feature type="domain" description="Cyclic nucleotide-binding" evidence="9">
    <location>
        <begin position="277"/>
        <end position="381"/>
    </location>
</feature>
<dbReference type="PANTHER" id="PTHR45638:SF11">
    <property type="entry name" value="CYCLIC NUCLEOTIDE-GATED CATION CHANNEL SUBUNIT A"/>
    <property type="match status" value="1"/>
</dbReference>
<dbReference type="Gene3D" id="1.10.287.70">
    <property type="match status" value="1"/>
</dbReference>
<evidence type="ECO:0000256" key="5">
    <source>
        <dbReference type="ARBA" id="ARBA00023065"/>
    </source>
</evidence>
<keyword evidence="7" id="KW-1071">Ligand-gated ion channel</keyword>
<dbReference type="Pfam" id="PF00520">
    <property type="entry name" value="Ion_trans"/>
    <property type="match status" value="1"/>
</dbReference>
<comment type="subcellular location">
    <subcellularLocation>
        <location evidence="1">Membrane</location>
        <topology evidence="1">Multi-pass membrane protein</topology>
    </subcellularLocation>
</comment>
<keyword evidence="4 8" id="KW-1133">Transmembrane helix</keyword>
<comment type="caution">
    <text evidence="10">The sequence shown here is derived from an EMBL/GenBank/DDBJ whole genome shotgun (WGS) entry which is preliminary data.</text>
</comment>
<dbReference type="InterPro" id="IPR005821">
    <property type="entry name" value="Ion_trans_dom"/>
</dbReference>
<dbReference type="CDD" id="cd00038">
    <property type="entry name" value="CAP_ED"/>
    <property type="match status" value="1"/>
</dbReference>
<dbReference type="Pfam" id="PF00027">
    <property type="entry name" value="cNMP_binding"/>
    <property type="match status" value="1"/>
</dbReference>